<evidence type="ECO:0000313" key="2">
    <source>
        <dbReference type="EMBL" id="KAF0309564.1"/>
    </source>
</evidence>
<proteinExistence type="predicted"/>
<gene>
    <name evidence="2" type="ORF">FJT64_019371</name>
</gene>
<dbReference type="OrthoDB" id="6361337at2759"/>
<comment type="caution">
    <text evidence="2">The sequence shown here is derived from an EMBL/GenBank/DDBJ whole genome shotgun (WGS) entry which is preliminary data.</text>
</comment>
<protein>
    <submittedName>
        <fullName evidence="2">Uncharacterized protein</fullName>
    </submittedName>
</protein>
<evidence type="ECO:0000313" key="3">
    <source>
        <dbReference type="Proteomes" id="UP000440578"/>
    </source>
</evidence>
<feature type="region of interest" description="Disordered" evidence="1">
    <location>
        <begin position="128"/>
        <end position="152"/>
    </location>
</feature>
<dbReference type="Proteomes" id="UP000440578">
    <property type="component" value="Unassembled WGS sequence"/>
</dbReference>
<organism evidence="2 3">
    <name type="scientific">Amphibalanus amphitrite</name>
    <name type="common">Striped barnacle</name>
    <name type="synonym">Balanus amphitrite</name>
    <dbReference type="NCBI Taxonomy" id="1232801"/>
    <lineage>
        <taxon>Eukaryota</taxon>
        <taxon>Metazoa</taxon>
        <taxon>Ecdysozoa</taxon>
        <taxon>Arthropoda</taxon>
        <taxon>Crustacea</taxon>
        <taxon>Multicrustacea</taxon>
        <taxon>Cirripedia</taxon>
        <taxon>Thoracica</taxon>
        <taxon>Thoracicalcarea</taxon>
        <taxon>Balanomorpha</taxon>
        <taxon>Balanoidea</taxon>
        <taxon>Balanidae</taxon>
        <taxon>Amphibalaninae</taxon>
        <taxon>Amphibalanus</taxon>
    </lineage>
</organism>
<evidence type="ECO:0000256" key="1">
    <source>
        <dbReference type="SAM" id="MobiDB-lite"/>
    </source>
</evidence>
<dbReference type="AlphaFoldDB" id="A0A6A4X0F2"/>
<accession>A0A6A4X0F2</accession>
<sequence length="199" mass="21399">MGLHSHTEYQAIVSPYYRGVEGRAAPLATFSTLQDGYQQHHAAAALCAEYAELDPLRDSGPYASTCVIRQNPLSRLRQAPPGYAHSLNLPLSTGEGIPVRAGCPTMPAGRSTANDYFVAVDAKVSNRPSLADILPPPPTHPPPASERIRAPPSRGQCGAHCVECSCSDGESSYDNNPRERGSAPRTEPCQRRRRPPACL</sequence>
<feature type="region of interest" description="Disordered" evidence="1">
    <location>
        <begin position="167"/>
        <end position="199"/>
    </location>
</feature>
<keyword evidence="3" id="KW-1185">Reference proteome</keyword>
<reference evidence="2 3" key="1">
    <citation type="submission" date="2019-07" db="EMBL/GenBank/DDBJ databases">
        <title>Draft genome assembly of a fouling barnacle, Amphibalanus amphitrite (Darwin, 1854): The first reference genome for Thecostraca.</title>
        <authorList>
            <person name="Kim W."/>
        </authorList>
    </citation>
    <scope>NUCLEOTIDE SEQUENCE [LARGE SCALE GENOMIC DNA]</scope>
    <source>
        <strain evidence="2">SNU_AA5</strain>
        <tissue evidence="2">Soma without cirri and trophi</tissue>
    </source>
</reference>
<dbReference type="EMBL" id="VIIS01000390">
    <property type="protein sequence ID" value="KAF0309564.1"/>
    <property type="molecule type" value="Genomic_DNA"/>
</dbReference>
<feature type="compositionally biased region" description="Pro residues" evidence="1">
    <location>
        <begin position="134"/>
        <end position="144"/>
    </location>
</feature>
<name>A0A6A4X0F2_AMPAM</name>